<name>A0ABQ2XWW7_9ACTN</name>
<accession>A0ABQ2XWW7</accession>
<organism evidence="1 2">
    <name type="scientific">Streptomyces lomondensis</name>
    <dbReference type="NCBI Taxonomy" id="68229"/>
    <lineage>
        <taxon>Bacteria</taxon>
        <taxon>Bacillati</taxon>
        <taxon>Actinomycetota</taxon>
        <taxon>Actinomycetes</taxon>
        <taxon>Kitasatosporales</taxon>
        <taxon>Streptomycetaceae</taxon>
        <taxon>Streptomyces</taxon>
    </lineage>
</organism>
<reference evidence="2" key="1">
    <citation type="journal article" date="2019" name="Int. J. Syst. Evol. Microbiol.">
        <title>The Global Catalogue of Microorganisms (GCM) 10K type strain sequencing project: providing services to taxonomists for standard genome sequencing and annotation.</title>
        <authorList>
            <consortium name="The Broad Institute Genomics Platform"/>
            <consortium name="The Broad Institute Genome Sequencing Center for Infectious Disease"/>
            <person name="Wu L."/>
            <person name="Ma J."/>
        </authorList>
    </citation>
    <scope>NUCLEOTIDE SEQUENCE [LARGE SCALE GENOMIC DNA]</scope>
    <source>
        <strain evidence="2">JCM 4866</strain>
    </source>
</reference>
<evidence type="ECO:0000313" key="1">
    <source>
        <dbReference type="EMBL" id="GGX36422.1"/>
    </source>
</evidence>
<dbReference type="Pfam" id="PF13560">
    <property type="entry name" value="HTH_31"/>
    <property type="match status" value="1"/>
</dbReference>
<proteinExistence type="predicted"/>
<gene>
    <name evidence="1" type="ORF">GCM10010383_78140</name>
</gene>
<comment type="caution">
    <text evidence="1">The sequence shown here is derived from an EMBL/GenBank/DDBJ whole genome shotgun (WGS) entry which is preliminary data.</text>
</comment>
<protein>
    <submittedName>
        <fullName evidence="1">Uncharacterized protein</fullName>
    </submittedName>
</protein>
<dbReference type="Proteomes" id="UP000617743">
    <property type="component" value="Unassembled WGS sequence"/>
</dbReference>
<dbReference type="EMBL" id="BMWC01000026">
    <property type="protein sequence ID" value="GGX36422.1"/>
    <property type="molecule type" value="Genomic_DNA"/>
</dbReference>
<evidence type="ECO:0000313" key="2">
    <source>
        <dbReference type="Proteomes" id="UP000617743"/>
    </source>
</evidence>
<sequence>MRHHCPPRPDDVSDPRSFVDRMRALKAWSGLTYREIAARARQNGDSLPSSTLATVLSRTTLPREDVVRAFVRICGGEGETDAWLRARSGIVRAAWTPAVPDAAPGPALNDGEGTDGRHQMADAAVAAVFTAGCLTSWWFGKRLGSRATRTRHGRGTH</sequence>
<keyword evidence="2" id="KW-1185">Reference proteome</keyword>